<organism evidence="2 3">
    <name type="scientific">Strongylus vulgaris</name>
    <name type="common">Blood worm</name>
    <dbReference type="NCBI Taxonomy" id="40348"/>
    <lineage>
        <taxon>Eukaryota</taxon>
        <taxon>Metazoa</taxon>
        <taxon>Ecdysozoa</taxon>
        <taxon>Nematoda</taxon>
        <taxon>Chromadorea</taxon>
        <taxon>Rhabditida</taxon>
        <taxon>Rhabditina</taxon>
        <taxon>Rhabditomorpha</taxon>
        <taxon>Strongyloidea</taxon>
        <taxon>Strongylidae</taxon>
        <taxon>Strongylus</taxon>
    </lineage>
</organism>
<evidence type="ECO:0000313" key="3">
    <source>
        <dbReference type="Proteomes" id="UP000270094"/>
    </source>
</evidence>
<dbReference type="AlphaFoldDB" id="A0A3P7IYP9"/>
<proteinExistence type="predicted"/>
<keyword evidence="1" id="KW-0812">Transmembrane</keyword>
<dbReference type="EMBL" id="UYYB01028779">
    <property type="protein sequence ID" value="VDM73083.1"/>
    <property type="molecule type" value="Genomic_DNA"/>
</dbReference>
<keyword evidence="3" id="KW-1185">Reference proteome</keyword>
<sequence length="151" mass="17598">MREFFRDISRVYTANSGVYTPPLKVSSYMVLFFYILTPIATLACAIRWLVYFYWTIDFDHLMEIHWITNDIVSLVANILQLLFFMGVFAFTWYLTDDRLDAHHKAHARGDIAILFGCCFVLFVKLVGVMLLKNIVCMVTYGNLTRSCNQLK</sequence>
<dbReference type="OrthoDB" id="430340at2759"/>
<feature type="transmembrane region" description="Helical" evidence="1">
    <location>
        <begin position="31"/>
        <end position="54"/>
    </location>
</feature>
<keyword evidence="1" id="KW-0472">Membrane</keyword>
<protein>
    <submittedName>
        <fullName evidence="2">Uncharacterized protein</fullName>
    </submittedName>
</protein>
<keyword evidence="1" id="KW-1133">Transmembrane helix</keyword>
<reference evidence="2 3" key="1">
    <citation type="submission" date="2018-11" db="EMBL/GenBank/DDBJ databases">
        <authorList>
            <consortium name="Pathogen Informatics"/>
        </authorList>
    </citation>
    <scope>NUCLEOTIDE SEQUENCE [LARGE SCALE GENOMIC DNA]</scope>
</reference>
<evidence type="ECO:0000256" key="1">
    <source>
        <dbReference type="SAM" id="Phobius"/>
    </source>
</evidence>
<feature type="transmembrane region" description="Helical" evidence="1">
    <location>
        <begin position="74"/>
        <end position="95"/>
    </location>
</feature>
<accession>A0A3P7IYP9</accession>
<evidence type="ECO:0000313" key="2">
    <source>
        <dbReference type="EMBL" id="VDM73083.1"/>
    </source>
</evidence>
<gene>
    <name evidence="2" type="ORF">SVUK_LOCUS8081</name>
</gene>
<name>A0A3P7IYP9_STRVU</name>
<dbReference type="Proteomes" id="UP000270094">
    <property type="component" value="Unassembled WGS sequence"/>
</dbReference>
<feature type="transmembrane region" description="Helical" evidence="1">
    <location>
        <begin position="107"/>
        <end position="131"/>
    </location>
</feature>